<dbReference type="EMBL" id="BMNB01000025">
    <property type="protein sequence ID" value="GGM55662.1"/>
    <property type="molecule type" value="Genomic_DNA"/>
</dbReference>
<dbReference type="InterPro" id="IPR003593">
    <property type="entry name" value="AAA+_ATPase"/>
</dbReference>
<keyword evidence="2" id="KW-0547">Nucleotide-binding</keyword>
<feature type="compositionally biased region" description="Basic and acidic residues" evidence="4">
    <location>
        <begin position="558"/>
        <end position="571"/>
    </location>
</feature>
<dbReference type="GO" id="GO:0005524">
    <property type="term" value="F:ATP binding"/>
    <property type="evidence" value="ECO:0007669"/>
    <property type="project" value="UniProtKB-KW"/>
</dbReference>
<name>A0A917U531_9ACTN</name>
<dbReference type="Pfam" id="PF17866">
    <property type="entry name" value="AAA_lid_6"/>
    <property type="match status" value="1"/>
</dbReference>
<dbReference type="InterPro" id="IPR000641">
    <property type="entry name" value="CbxX/CfxQ"/>
</dbReference>
<dbReference type="SUPFAM" id="SSF51126">
    <property type="entry name" value="Pectin lyase-like"/>
    <property type="match status" value="2"/>
</dbReference>
<evidence type="ECO:0000256" key="3">
    <source>
        <dbReference type="ARBA" id="ARBA00022840"/>
    </source>
</evidence>
<sequence length="848" mass="88063">MLPPWAVALPGAGATAGEAGPMGISTLVVSLTRPGAYRAIGAAVAAAPHDAVIVVEPGHYDGQVAVWAKAVTIRAALPTGPPVVVESRDAAPVVYCEDAQVTLQGLLLRTWSSEAPATVSTVRGTLTLESCTITGQADCAVISERGTAYLQGCHISGMRRGVAFIDAGGGVEHCRLWDLDEYAVLSKRDSHPTVRHCHVQDVGQGFEAFEGGRGAVEDCQFTGVRQAAVMASSRSHPTVRRCRVSGGRGSGLTFSGSASGQVEDCELTDLEGCGVEVSGGAEPDIRRCLIDRVGRNGIHINGSRGTFSDCTVTASRLPAVAVIDGAAPRVDGAVLRGAQEDALLIRAAAGQYANLEISNPGRYAVVVQGGGPVFTDLTVTGGEGGIVLDGALDADVRIVGATVRGASKAGIAAGGPGRLAGTAVQLADALVGLVGTETTSISLTDSTISGTAAGVIGTGQASLRLERSTVSGRDGSGVVLREQSRLEMRTGTVRDCGSDGVQVETDGPVLINQCEFINVTGEPVRDADRPLVSVRAPQSPDDSDKPTSIGSAASGDATGRDGDPDRRDADRPGGGADAGVDAMLAELDAMIGLAAVKREVRTLVHLIRVSEQRRKANLPVLPFSRHLVFTGPPGTGKTTVARIYGRLLAHLGMLPKGQVVEVARVDLVGEYLGSTALKTAAVFERALGGVLFVDEAYTLARQFGTTSDYGLEAIDTLVKLIEDRRDQVVVIVAGYPAEMEQFLATNPGLASRFTKTIEFVDYTPDELLAIVSGLAGQHGYDLTESTAVALLDRLCEAVRDPDFGNGRGARKLFGAMIERQAGRLADIPAPTTEQLRLLLPVDIPPTGN</sequence>
<dbReference type="PANTHER" id="PTHR43392">
    <property type="entry name" value="AAA-TYPE ATPASE FAMILY PROTEIN / ANKYRIN REPEAT FAMILY PROTEIN"/>
    <property type="match status" value="1"/>
</dbReference>
<evidence type="ECO:0000256" key="2">
    <source>
        <dbReference type="ARBA" id="ARBA00022741"/>
    </source>
</evidence>
<feature type="domain" description="AAA+ ATPase" evidence="5">
    <location>
        <begin position="623"/>
        <end position="763"/>
    </location>
</feature>
<protein>
    <submittedName>
        <fullName evidence="6">Sporulation protein</fullName>
    </submittedName>
</protein>
<dbReference type="Pfam" id="PF00004">
    <property type="entry name" value="AAA"/>
    <property type="match status" value="1"/>
</dbReference>
<reference evidence="6" key="2">
    <citation type="submission" date="2020-09" db="EMBL/GenBank/DDBJ databases">
        <authorList>
            <person name="Sun Q."/>
            <person name="Zhou Y."/>
        </authorList>
    </citation>
    <scope>NUCLEOTIDE SEQUENCE</scope>
    <source>
        <strain evidence="6">CGMCC 4.7312</strain>
    </source>
</reference>
<dbReference type="Proteomes" id="UP000608890">
    <property type="component" value="Unassembled WGS sequence"/>
</dbReference>
<reference evidence="6" key="1">
    <citation type="journal article" date="2014" name="Int. J. Syst. Evol. Microbiol.">
        <title>Complete genome sequence of Corynebacterium casei LMG S-19264T (=DSM 44701T), isolated from a smear-ripened cheese.</title>
        <authorList>
            <consortium name="US DOE Joint Genome Institute (JGI-PGF)"/>
            <person name="Walter F."/>
            <person name="Albersmeier A."/>
            <person name="Kalinowski J."/>
            <person name="Ruckert C."/>
        </authorList>
    </citation>
    <scope>NUCLEOTIDE SEQUENCE</scope>
    <source>
        <strain evidence="6">CGMCC 4.7312</strain>
    </source>
</reference>
<dbReference type="Pfam" id="PF13229">
    <property type="entry name" value="Beta_helix"/>
    <property type="match status" value="2"/>
</dbReference>
<dbReference type="Gene3D" id="1.10.8.60">
    <property type="match status" value="1"/>
</dbReference>
<dbReference type="InterPro" id="IPR039448">
    <property type="entry name" value="Beta_helix"/>
</dbReference>
<dbReference type="AlphaFoldDB" id="A0A917U531"/>
<dbReference type="InterPro" id="IPR012334">
    <property type="entry name" value="Pectin_lyas_fold"/>
</dbReference>
<dbReference type="InterPro" id="IPR006626">
    <property type="entry name" value="PbH1"/>
</dbReference>
<dbReference type="PRINTS" id="PR00819">
    <property type="entry name" value="CBXCFQXSUPER"/>
</dbReference>
<evidence type="ECO:0000256" key="1">
    <source>
        <dbReference type="ARBA" id="ARBA00010378"/>
    </source>
</evidence>
<dbReference type="CDD" id="cd00009">
    <property type="entry name" value="AAA"/>
    <property type="match status" value="1"/>
</dbReference>
<dbReference type="Gene3D" id="3.40.50.300">
    <property type="entry name" value="P-loop containing nucleotide triphosphate hydrolases"/>
    <property type="match status" value="1"/>
</dbReference>
<dbReference type="SMART" id="SM00710">
    <property type="entry name" value="PbH1"/>
    <property type="match status" value="12"/>
</dbReference>
<dbReference type="InterPro" id="IPR011050">
    <property type="entry name" value="Pectin_lyase_fold/virulence"/>
</dbReference>
<organism evidence="6 7">
    <name type="scientific">Micromonospora sonchi</name>
    <dbReference type="NCBI Taxonomy" id="1763543"/>
    <lineage>
        <taxon>Bacteria</taxon>
        <taxon>Bacillati</taxon>
        <taxon>Actinomycetota</taxon>
        <taxon>Actinomycetes</taxon>
        <taxon>Micromonosporales</taxon>
        <taxon>Micromonosporaceae</taxon>
        <taxon>Micromonospora</taxon>
    </lineage>
</organism>
<dbReference type="InterPro" id="IPR027417">
    <property type="entry name" value="P-loop_NTPase"/>
</dbReference>
<keyword evidence="7" id="KW-1185">Reference proteome</keyword>
<dbReference type="SUPFAM" id="SSF52540">
    <property type="entry name" value="P-loop containing nucleoside triphosphate hydrolases"/>
    <property type="match status" value="1"/>
</dbReference>
<keyword evidence="3" id="KW-0067">ATP-binding</keyword>
<dbReference type="InterPro" id="IPR041627">
    <property type="entry name" value="AAA_lid_6"/>
</dbReference>
<dbReference type="InterPro" id="IPR003959">
    <property type="entry name" value="ATPase_AAA_core"/>
</dbReference>
<proteinExistence type="inferred from homology"/>
<accession>A0A917U531</accession>
<dbReference type="FunFam" id="3.40.50.300:FF:000216">
    <property type="entry name" value="Type VII secretion ATPase EccA"/>
    <property type="match status" value="1"/>
</dbReference>
<evidence type="ECO:0000256" key="4">
    <source>
        <dbReference type="SAM" id="MobiDB-lite"/>
    </source>
</evidence>
<gene>
    <name evidence="6" type="ORF">GCM10011608_45660</name>
</gene>
<dbReference type="PANTHER" id="PTHR43392:SF2">
    <property type="entry name" value="AAA-TYPE ATPASE FAMILY PROTEIN _ ANKYRIN REPEAT FAMILY PROTEIN"/>
    <property type="match status" value="1"/>
</dbReference>
<comment type="similarity">
    <text evidence="1">Belongs to the CbxX/CfxQ family.</text>
</comment>
<dbReference type="InterPro" id="IPR050773">
    <property type="entry name" value="CbxX/CfxQ_RuBisCO_ESX"/>
</dbReference>
<dbReference type="SMART" id="SM00382">
    <property type="entry name" value="AAA"/>
    <property type="match status" value="1"/>
</dbReference>
<feature type="region of interest" description="Disordered" evidence="4">
    <location>
        <begin position="528"/>
        <end position="577"/>
    </location>
</feature>
<dbReference type="GO" id="GO:0016887">
    <property type="term" value="F:ATP hydrolysis activity"/>
    <property type="evidence" value="ECO:0007669"/>
    <property type="project" value="InterPro"/>
</dbReference>
<evidence type="ECO:0000313" key="7">
    <source>
        <dbReference type="Proteomes" id="UP000608890"/>
    </source>
</evidence>
<comment type="caution">
    <text evidence="6">The sequence shown here is derived from an EMBL/GenBank/DDBJ whole genome shotgun (WGS) entry which is preliminary data.</text>
</comment>
<evidence type="ECO:0000259" key="5">
    <source>
        <dbReference type="SMART" id="SM00382"/>
    </source>
</evidence>
<evidence type="ECO:0000313" key="6">
    <source>
        <dbReference type="EMBL" id="GGM55662.1"/>
    </source>
</evidence>
<dbReference type="Gene3D" id="2.160.20.10">
    <property type="entry name" value="Single-stranded right-handed beta-helix, Pectin lyase-like"/>
    <property type="match status" value="3"/>
</dbReference>